<name>A0ABN2RUX9_9ACTN</name>
<evidence type="ECO:0000259" key="5">
    <source>
        <dbReference type="PROSITE" id="PS50977"/>
    </source>
</evidence>
<organism evidence="6 7">
    <name type="scientific">Catenulispora subtropica</name>
    <dbReference type="NCBI Taxonomy" id="450798"/>
    <lineage>
        <taxon>Bacteria</taxon>
        <taxon>Bacillati</taxon>
        <taxon>Actinomycetota</taxon>
        <taxon>Actinomycetes</taxon>
        <taxon>Catenulisporales</taxon>
        <taxon>Catenulisporaceae</taxon>
        <taxon>Catenulispora</taxon>
    </lineage>
</organism>
<comment type="caution">
    <text evidence="6">The sequence shown here is derived from an EMBL/GenBank/DDBJ whole genome shotgun (WGS) entry which is preliminary data.</text>
</comment>
<protein>
    <submittedName>
        <fullName evidence="6">TetR family transcriptional regulator</fullName>
    </submittedName>
</protein>
<evidence type="ECO:0000256" key="4">
    <source>
        <dbReference type="PROSITE-ProRule" id="PRU00335"/>
    </source>
</evidence>
<dbReference type="Gene3D" id="1.10.357.10">
    <property type="entry name" value="Tetracycline Repressor, domain 2"/>
    <property type="match status" value="1"/>
</dbReference>
<evidence type="ECO:0000313" key="6">
    <source>
        <dbReference type="EMBL" id="GAA1975349.1"/>
    </source>
</evidence>
<gene>
    <name evidence="6" type="ORF">GCM10009838_39390</name>
</gene>
<sequence length="217" mass="23548">MTAQQVRTVDGRIAGKRGQATRARLLECLGEMLVSQPYRSITVIDVARLAGTSPATFYQYFPDIESAIIEIANDMAKDGAHLKELADGRTWSGRAGMQASEALVDGFLAFWNEHEAILRVVDLATAEGDKRFHKIRMKILNNVTLSLADAMTELQASGKADDVMPPTATAGALVAMLASISAHQRVFEAWSIKLTELRAAMIGLVYMGITQKKPVAA</sequence>
<feature type="DNA-binding region" description="H-T-H motif" evidence="4">
    <location>
        <begin position="42"/>
        <end position="61"/>
    </location>
</feature>
<dbReference type="RefSeq" id="WP_344658519.1">
    <property type="nucleotide sequence ID" value="NZ_BAAAQM010000021.1"/>
</dbReference>
<dbReference type="InterPro" id="IPR001647">
    <property type="entry name" value="HTH_TetR"/>
</dbReference>
<dbReference type="InterPro" id="IPR036271">
    <property type="entry name" value="Tet_transcr_reg_TetR-rel_C_sf"/>
</dbReference>
<feature type="domain" description="HTH tetR-type" evidence="5">
    <location>
        <begin position="19"/>
        <end position="79"/>
    </location>
</feature>
<dbReference type="EMBL" id="BAAAQM010000021">
    <property type="protein sequence ID" value="GAA1975349.1"/>
    <property type="molecule type" value="Genomic_DNA"/>
</dbReference>
<dbReference type="InterPro" id="IPR009057">
    <property type="entry name" value="Homeodomain-like_sf"/>
</dbReference>
<dbReference type="SUPFAM" id="SSF48498">
    <property type="entry name" value="Tetracyclin repressor-like, C-terminal domain"/>
    <property type="match status" value="1"/>
</dbReference>
<dbReference type="Proteomes" id="UP001499854">
    <property type="component" value="Unassembled WGS sequence"/>
</dbReference>
<dbReference type="Gene3D" id="1.10.10.60">
    <property type="entry name" value="Homeodomain-like"/>
    <property type="match status" value="1"/>
</dbReference>
<dbReference type="PANTHER" id="PTHR30055:SF234">
    <property type="entry name" value="HTH-TYPE TRANSCRIPTIONAL REGULATOR BETI"/>
    <property type="match status" value="1"/>
</dbReference>
<dbReference type="InterPro" id="IPR011075">
    <property type="entry name" value="TetR_C"/>
</dbReference>
<dbReference type="PANTHER" id="PTHR30055">
    <property type="entry name" value="HTH-TYPE TRANSCRIPTIONAL REGULATOR RUTR"/>
    <property type="match status" value="1"/>
</dbReference>
<keyword evidence="7" id="KW-1185">Reference proteome</keyword>
<evidence type="ECO:0000256" key="3">
    <source>
        <dbReference type="ARBA" id="ARBA00023163"/>
    </source>
</evidence>
<dbReference type="Pfam" id="PF19352">
    <property type="entry name" value="TetR_C_38"/>
    <property type="match status" value="1"/>
</dbReference>
<keyword evidence="1" id="KW-0805">Transcription regulation</keyword>
<dbReference type="PROSITE" id="PS50977">
    <property type="entry name" value="HTH_TETR_2"/>
    <property type="match status" value="1"/>
</dbReference>
<dbReference type="Pfam" id="PF00440">
    <property type="entry name" value="TetR_N"/>
    <property type="match status" value="1"/>
</dbReference>
<reference evidence="6 7" key="1">
    <citation type="journal article" date="2019" name="Int. J. Syst. Evol. Microbiol.">
        <title>The Global Catalogue of Microorganisms (GCM) 10K type strain sequencing project: providing services to taxonomists for standard genome sequencing and annotation.</title>
        <authorList>
            <consortium name="The Broad Institute Genomics Platform"/>
            <consortium name="The Broad Institute Genome Sequencing Center for Infectious Disease"/>
            <person name="Wu L."/>
            <person name="Ma J."/>
        </authorList>
    </citation>
    <scope>NUCLEOTIDE SEQUENCE [LARGE SCALE GENOMIC DNA]</scope>
    <source>
        <strain evidence="6 7">JCM 16013</strain>
    </source>
</reference>
<accession>A0ABN2RUX9</accession>
<keyword evidence="3" id="KW-0804">Transcription</keyword>
<dbReference type="InterPro" id="IPR050109">
    <property type="entry name" value="HTH-type_TetR-like_transc_reg"/>
</dbReference>
<keyword evidence="2 4" id="KW-0238">DNA-binding</keyword>
<proteinExistence type="predicted"/>
<evidence type="ECO:0000313" key="7">
    <source>
        <dbReference type="Proteomes" id="UP001499854"/>
    </source>
</evidence>
<dbReference type="SUPFAM" id="SSF46689">
    <property type="entry name" value="Homeodomain-like"/>
    <property type="match status" value="1"/>
</dbReference>
<evidence type="ECO:0000256" key="1">
    <source>
        <dbReference type="ARBA" id="ARBA00023015"/>
    </source>
</evidence>
<evidence type="ECO:0000256" key="2">
    <source>
        <dbReference type="ARBA" id="ARBA00023125"/>
    </source>
</evidence>